<evidence type="ECO:0000259" key="2">
    <source>
        <dbReference type="PROSITE" id="PS51272"/>
    </source>
</evidence>
<name>R1AX49_9FIRM</name>
<feature type="domain" description="SLH" evidence="2">
    <location>
        <begin position="138"/>
        <end position="201"/>
    </location>
</feature>
<comment type="caution">
    <text evidence="3">The sequence shown here is derived from an EMBL/GenBank/DDBJ whole genome shotgun (WGS) entry which is preliminary data.</text>
</comment>
<dbReference type="OrthoDB" id="1949930at2"/>
<keyword evidence="4" id="KW-1185">Reference proteome</keyword>
<dbReference type="PROSITE" id="PS51272">
    <property type="entry name" value="SLH"/>
    <property type="match status" value="1"/>
</dbReference>
<dbReference type="Pfam" id="PF14343">
    <property type="entry name" value="PrcB_C"/>
    <property type="match status" value="1"/>
</dbReference>
<dbReference type="InterPro" id="IPR001119">
    <property type="entry name" value="SLH_dom"/>
</dbReference>
<reference evidence="3 4" key="1">
    <citation type="journal article" date="2015" name="Geomicrobiol. J.">
        <title>Caldisalinibacter kiritimatiensis gen. nov., sp. nov., a moderately thermohalophilic thiosulfate-reducing bacterium from a hypersaline microbial mat.</title>
        <authorList>
            <person name="Ben Hania W."/>
            <person name="Joseph M."/>
            <person name="Fiebig A."/>
            <person name="Bunk B."/>
            <person name="Klenk H.-P."/>
            <person name="Fardeau M.-L."/>
            <person name="Spring S."/>
        </authorList>
    </citation>
    <scope>NUCLEOTIDE SEQUENCE [LARGE SCALE GENOMIC DNA]</scope>
    <source>
        <strain evidence="3 4">L21-TH-D2</strain>
    </source>
</reference>
<dbReference type="InterPro" id="IPR025748">
    <property type="entry name" value="PrcB_C_dom"/>
</dbReference>
<feature type="signal peptide" evidence="1">
    <location>
        <begin position="1"/>
        <end position="22"/>
    </location>
</feature>
<dbReference type="AlphaFoldDB" id="R1AX49"/>
<protein>
    <submittedName>
        <fullName evidence="3">NLP/P60:S-layer protein</fullName>
    </submittedName>
</protein>
<keyword evidence="1" id="KW-0732">Signal</keyword>
<accession>R1AX49</accession>
<dbReference type="Pfam" id="PF00395">
    <property type="entry name" value="SLH"/>
    <property type="match status" value="1"/>
</dbReference>
<sequence>MAKKVFLITLITLILVTSVSFADINDGLDNHWAKDLVDETFVSNYLNHLLNQDNGNFDPDKEITKGNFTLALFNLIKEYDSSLKENDSQDINYITFLKENLIIEEEFASKETLLRKDAVKIIMKALEKYTQLTNEQLDAPYKDLEGLSNEYISYILKANKLGIIKGYLDNTFRPNKSVSQVESIIILQRVKGELDMNSGSIPFKVVSNDKSYSVKKESVNVEEKQDKVIVKITKEFPTSGYTMDISKISKVSDEKYNIHLKINKPKSGMMTLQVITYKTITIEIDKKYLEDGELNFTIVSDSSFFKKTSK</sequence>
<proteinExistence type="predicted"/>
<dbReference type="EMBL" id="ARZA01000020">
    <property type="protein sequence ID" value="EOD01788.1"/>
    <property type="molecule type" value="Genomic_DNA"/>
</dbReference>
<evidence type="ECO:0000256" key="1">
    <source>
        <dbReference type="SAM" id="SignalP"/>
    </source>
</evidence>
<feature type="chain" id="PRO_5004345780" evidence="1">
    <location>
        <begin position="23"/>
        <end position="310"/>
    </location>
</feature>
<dbReference type="RefSeq" id="WP_006306241.1">
    <property type="nucleotide sequence ID" value="NZ_ARZA01000020.1"/>
</dbReference>
<gene>
    <name evidence="3" type="ORF">L21TH_0143</name>
</gene>
<evidence type="ECO:0000313" key="3">
    <source>
        <dbReference type="EMBL" id="EOD01788.1"/>
    </source>
</evidence>
<dbReference type="Proteomes" id="UP000013378">
    <property type="component" value="Unassembled WGS sequence"/>
</dbReference>
<dbReference type="STRING" id="1304284.L21TH_0143"/>
<evidence type="ECO:0000313" key="4">
    <source>
        <dbReference type="Proteomes" id="UP000013378"/>
    </source>
</evidence>
<organism evidence="3 4">
    <name type="scientific">Caldisalinibacter kiritimatiensis</name>
    <dbReference type="NCBI Taxonomy" id="1304284"/>
    <lineage>
        <taxon>Bacteria</taxon>
        <taxon>Bacillati</taxon>
        <taxon>Bacillota</taxon>
        <taxon>Tissierellia</taxon>
        <taxon>Tissierellales</taxon>
        <taxon>Thermohalobacteraceae</taxon>
        <taxon>Caldisalinibacter</taxon>
    </lineage>
</organism>
<dbReference type="eggNOG" id="COG0791">
    <property type="taxonomic scope" value="Bacteria"/>
</dbReference>